<evidence type="ECO:0000256" key="6">
    <source>
        <dbReference type="ARBA" id="ARBA00022490"/>
    </source>
</evidence>
<dbReference type="EC" id="3.1.13.4" evidence="5"/>
<dbReference type="SUPFAM" id="SSF53098">
    <property type="entry name" value="Ribonuclease H-like"/>
    <property type="match status" value="1"/>
</dbReference>
<organism evidence="16 17">
    <name type="scientific">Pseudovirgaria hyperparasitica</name>
    <dbReference type="NCBI Taxonomy" id="470096"/>
    <lineage>
        <taxon>Eukaryota</taxon>
        <taxon>Fungi</taxon>
        <taxon>Dikarya</taxon>
        <taxon>Ascomycota</taxon>
        <taxon>Pezizomycotina</taxon>
        <taxon>Dothideomycetes</taxon>
        <taxon>Dothideomycetes incertae sedis</taxon>
        <taxon>Acrospermales</taxon>
        <taxon>Acrospermaceae</taxon>
        <taxon>Pseudovirgaria</taxon>
    </lineage>
</organism>
<evidence type="ECO:0000256" key="12">
    <source>
        <dbReference type="ARBA" id="ARBA00023015"/>
    </source>
</evidence>
<dbReference type="GeneID" id="54490624"/>
<evidence type="ECO:0000256" key="1">
    <source>
        <dbReference type="ARBA" id="ARBA00001663"/>
    </source>
</evidence>
<dbReference type="AlphaFoldDB" id="A0A6A6W104"/>
<dbReference type="GO" id="GO:0003723">
    <property type="term" value="F:RNA binding"/>
    <property type="evidence" value="ECO:0007669"/>
    <property type="project" value="UniProtKB-KW"/>
</dbReference>
<dbReference type="RefSeq" id="XP_033598674.1">
    <property type="nucleotide sequence ID" value="XM_033749570.1"/>
</dbReference>
<keyword evidence="14" id="KW-0539">Nucleus</keyword>
<dbReference type="PANTHER" id="PTHR10797">
    <property type="entry name" value="CCR4-NOT TRANSCRIPTION COMPLEX SUBUNIT"/>
    <property type="match status" value="1"/>
</dbReference>
<protein>
    <recommendedName>
        <fullName evidence="5">poly(A)-specific ribonuclease</fullName>
        <ecNumber evidence="5">3.1.13.4</ecNumber>
    </recommendedName>
</protein>
<dbReference type="GO" id="GO:0004535">
    <property type="term" value="F:poly(A)-specific ribonuclease activity"/>
    <property type="evidence" value="ECO:0007669"/>
    <property type="project" value="UniProtKB-EC"/>
</dbReference>
<dbReference type="GO" id="GO:0005634">
    <property type="term" value="C:nucleus"/>
    <property type="evidence" value="ECO:0007669"/>
    <property type="project" value="UniProtKB-SubCell"/>
</dbReference>
<evidence type="ECO:0000256" key="15">
    <source>
        <dbReference type="SAM" id="MobiDB-lite"/>
    </source>
</evidence>
<keyword evidence="17" id="KW-1185">Reference proteome</keyword>
<keyword evidence="8" id="KW-0479">Metal-binding</keyword>
<feature type="region of interest" description="Disordered" evidence="15">
    <location>
        <begin position="1"/>
        <end position="55"/>
    </location>
</feature>
<evidence type="ECO:0000256" key="2">
    <source>
        <dbReference type="ARBA" id="ARBA00004123"/>
    </source>
</evidence>
<gene>
    <name evidence="16" type="ORF">EJ05DRAFT_539994</name>
</gene>
<dbReference type="EMBL" id="ML996576">
    <property type="protein sequence ID" value="KAF2756223.1"/>
    <property type="molecule type" value="Genomic_DNA"/>
</dbReference>
<keyword evidence="12" id="KW-0805">Transcription regulation</keyword>
<keyword evidence="10" id="KW-0269">Exonuclease</keyword>
<keyword evidence="6" id="KW-0963">Cytoplasm</keyword>
<evidence type="ECO:0000256" key="5">
    <source>
        <dbReference type="ARBA" id="ARBA00012161"/>
    </source>
</evidence>
<evidence type="ECO:0000313" key="16">
    <source>
        <dbReference type="EMBL" id="KAF2756223.1"/>
    </source>
</evidence>
<feature type="compositionally biased region" description="Polar residues" evidence="15">
    <location>
        <begin position="11"/>
        <end position="29"/>
    </location>
</feature>
<keyword evidence="7" id="KW-0540">Nuclease</keyword>
<feature type="region of interest" description="Disordered" evidence="15">
    <location>
        <begin position="448"/>
        <end position="488"/>
    </location>
</feature>
<reference evidence="16" key="1">
    <citation type="journal article" date="2020" name="Stud. Mycol.">
        <title>101 Dothideomycetes genomes: a test case for predicting lifestyles and emergence of pathogens.</title>
        <authorList>
            <person name="Haridas S."/>
            <person name="Albert R."/>
            <person name="Binder M."/>
            <person name="Bloem J."/>
            <person name="Labutti K."/>
            <person name="Salamov A."/>
            <person name="Andreopoulos B."/>
            <person name="Baker S."/>
            <person name="Barry K."/>
            <person name="Bills G."/>
            <person name="Bluhm B."/>
            <person name="Cannon C."/>
            <person name="Castanera R."/>
            <person name="Culley D."/>
            <person name="Daum C."/>
            <person name="Ezra D."/>
            <person name="Gonzalez J."/>
            <person name="Henrissat B."/>
            <person name="Kuo A."/>
            <person name="Liang C."/>
            <person name="Lipzen A."/>
            <person name="Lutzoni F."/>
            <person name="Magnuson J."/>
            <person name="Mondo S."/>
            <person name="Nolan M."/>
            <person name="Ohm R."/>
            <person name="Pangilinan J."/>
            <person name="Park H.-J."/>
            <person name="Ramirez L."/>
            <person name="Alfaro M."/>
            <person name="Sun H."/>
            <person name="Tritt A."/>
            <person name="Yoshinaga Y."/>
            <person name="Zwiers L.-H."/>
            <person name="Turgeon B."/>
            <person name="Goodwin S."/>
            <person name="Spatafora J."/>
            <person name="Crous P."/>
            <person name="Grigoriev I."/>
        </authorList>
    </citation>
    <scope>NUCLEOTIDE SEQUENCE</scope>
    <source>
        <strain evidence="16">CBS 121739</strain>
    </source>
</reference>
<keyword evidence="9" id="KW-0378">Hydrolase</keyword>
<feature type="compositionally biased region" description="Gly residues" evidence="15">
    <location>
        <begin position="475"/>
        <end position="488"/>
    </location>
</feature>
<sequence length="502" mass="53399">MARPGGRFAPQNMSNPYNNFNQNALQSSHLPHPGQNIPSQNLGGHPGFGGANPNLNAFTSSNDLGLGGGFGSSAGFRGSGGGTGLDSQTARAGFAHGAALQQQQAHEAAGMGGLGTKALSTRIREVWKTNLAQEMEMLRNLIEKYPYISMDTEFPGVVARPMGEFPTKASYHYQTVRCNVDLLKIIQLGVTLFNIEGEVPPVQLEAGTIGRPGYGNNLIMCPTTWSFNFSFNLEDDMYNEESISMLKKSGADFDKHSQQGIDPLAFGSLLISSGLVLNEDVHWLSFHSGYDFAYLVKIMWSQQLPADEEDYRELVAKYFPSILDVKFLWRHARNLLARNQLSSSAVTILSNLGTKSGLQDLADELGCQRVGTQHSAGSDAWLTGTVFFQMKNKIFDGQIPHEMNGQMWGLTGVGAPASAAAQAAAMAAQGHSANGNPALANAFQMGYHTNSSNTQRDGAPSTPTTNAAGLASGTPGPGHGHGLGSMTPGGGSGVFGNFSYKG</sequence>
<dbReference type="GO" id="GO:0046872">
    <property type="term" value="F:metal ion binding"/>
    <property type="evidence" value="ECO:0007669"/>
    <property type="project" value="UniProtKB-KW"/>
</dbReference>
<dbReference type="OrthoDB" id="1164111at2759"/>
<dbReference type="InterPro" id="IPR039637">
    <property type="entry name" value="CNOT7/CNOT8/Pop2"/>
</dbReference>
<name>A0A6A6W104_9PEZI</name>
<dbReference type="InterPro" id="IPR012337">
    <property type="entry name" value="RNaseH-like_sf"/>
</dbReference>
<evidence type="ECO:0000256" key="7">
    <source>
        <dbReference type="ARBA" id="ARBA00022722"/>
    </source>
</evidence>
<evidence type="ECO:0000256" key="8">
    <source>
        <dbReference type="ARBA" id="ARBA00022723"/>
    </source>
</evidence>
<keyword evidence="13" id="KW-0804">Transcription</keyword>
<evidence type="ECO:0000256" key="9">
    <source>
        <dbReference type="ARBA" id="ARBA00022801"/>
    </source>
</evidence>
<comment type="catalytic activity">
    <reaction evidence="1">
        <text>Exonucleolytic cleavage of poly(A) to 5'-AMP.</text>
        <dbReference type="EC" id="3.1.13.4"/>
    </reaction>
</comment>
<proteinExistence type="inferred from homology"/>
<keyword evidence="11" id="KW-0694">RNA-binding</keyword>
<feature type="compositionally biased region" description="Polar residues" evidence="15">
    <location>
        <begin position="448"/>
        <end position="467"/>
    </location>
</feature>
<comment type="subcellular location">
    <subcellularLocation>
        <location evidence="3">Cytoplasm</location>
    </subcellularLocation>
    <subcellularLocation>
        <location evidence="2">Nucleus</location>
    </subcellularLocation>
</comment>
<evidence type="ECO:0000256" key="10">
    <source>
        <dbReference type="ARBA" id="ARBA00022839"/>
    </source>
</evidence>
<evidence type="ECO:0000313" key="17">
    <source>
        <dbReference type="Proteomes" id="UP000799437"/>
    </source>
</evidence>
<accession>A0A6A6W104</accession>
<dbReference type="Pfam" id="PF04857">
    <property type="entry name" value="CAF1"/>
    <property type="match status" value="2"/>
</dbReference>
<dbReference type="Proteomes" id="UP000799437">
    <property type="component" value="Unassembled WGS sequence"/>
</dbReference>
<evidence type="ECO:0000256" key="11">
    <source>
        <dbReference type="ARBA" id="ARBA00022884"/>
    </source>
</evidence>
<evidence type="ECO:0000256" key="4">
    <source>
        <dbReference type="ARBA" id="ARBA00008372"/>
    </source>
</evidence>
<evidence type="ECO:0000256" key="3">
    <source>
        <dbReference type="ARBA" id="ARBA00004496"/>
    </source>
</evidence>
<dbReference type="GO" id="GO:0030014">
    <property type="term" value="C:CCR4-NOT complex"/>
    <property type="evidence" value="ECO:0007669"/>
    <property type="project" value="InterPro"/>
</dbReference>
<evidence type="ECO:0000256" key="14">
    <source>
        <dbReference type="ARBA" id="ARBA00023242"/>
    </source>
</evidence>
<dbReference type="GO" id="GO:0005737">
    <property type="term" value="C:cytoplasm"/>
    <property type="evidence" value="ECO:0007669"/>
    <property type="project" value="UniProtKB-SubCell"/>
</dbReference>
<dbReference type="InterPro" id="IPR006941">
    <property type="entry name" value="RNase_CAF1"/>
</dbReference>
<dbReference type="Gene3D" id="3.30.420.10">
    <property type="entry name" value="Ribonuclease H-like superfamily/Ribonuclease H"/>
    <property type="match status" value="1"/>
</dbReference>
<dbReference type="InterPro" id="IPR036397">
    <property type="entry name" value="RNaseH_sf"/>
</dbReference>
<evidence type="ECO:0000256" key="13">
    <source>
        <dbReference type="ARBA" id="ARBA00023163"/>
    </source>
</evidence>
<comment type="similarity">
    <text evidence="4">Belongs to the CAF1 family.</text>
</comment>